<dbReference type="InterPro" id="IPR014729">
    <property type="entry name" value="Rossmann-like_a/b/a_fold"/>
</dbReference>
<keyword evidence="4" id="KW-1185">Reference proteome</keyword>
<reference evidence="3 4" key="1">
    <citation type="submission" date="2016-10" db="EMBL/GenBank/DDBJ databases">
        <authorList>
            <person name="de Groot N.N."/>
        </authorList>
    </citation>
    <scope>NUCLEOTIDE SEQUENCE [LARGE SCALE GENOMIC DNA]</scope>
    <source>
        <strain evidence="3 4">743A</strain>
    </source>
</reference>
<evidence type="ECO:0000256" key="1">
    <source>
        <dbReference type="ARBA" id="ARBA00042002"/>
    </source>
</evidence>
<dbReference type="InterPro" id="IPR033948">
    <property type="entry name" value="ETF_beta_N"/>
</dbReference>
<dbReference type="EMBL" id="FOYZ01000001">
    <property type="protein sequence ID" value="SFR57451.1"/>
    <property type="molecule type" value="Genomic_DNA"/>
</dbReference>
<dbReference type="Gene3D" id="3.40.50.1220">
    <property type="entry name" value="TPP-binding domain"/>
    <property type="match status" value="1"/>
</dbReference>
<dbReference type="SUPFAM" id="SSF52402">
    <property type="entry name" value="Adenine nucleotide alpha hydrolases-like"/>
    <property type="match status" value="2"/>
</dbReference>
<feature type="domain" description="Electron transfer flavoprotein alpha/beta-subunit N-terminal" evidence="2">
    <location>
        <begin position="22"/>
        <end position="211"/>
    </location>
</feature>
<proteinExistence type="predicted"/>
<evidence type="ECO:0000313" key="3">
    <source>
        <dbReference type="EMBL" id="SFR57451.1"/>
    </source>
</evidence>
<evidence type="ECO:0000259" key="2">
    <source>
        <dbReference type="SMART" id="SM00893"/>
    </source>
</evidence>
<name>A0A1I6HSJ7_9FIRM</name>
<dbReference type="InterPro" id="IPR029035">
    <property type="entry name" value="DHS-like_NAD/FAD-binding_dom"/>
</dbReference>
<dbReference type="InterPro" id="IPR012255">
    <property type="entry name" value="ETF_b"/>
</dbReference>
<sequence length="594" mass="65199">MIDIVVLTKLVPKNVCTRITEDNTIDRSSKGVINPNDLFAIESALRLKEKNECRITVLSMGAQNSTAMLKKVLALGVDEAVLVSDTVFRGSDTYATAAILKRAIEYLNGFDVIICGNQTADGSTAQVPAELAALMNIDYATNAYSCQVSDGYLSCDCYMKSFIKNEKLTLPCVVSIAKDANVPRLASPEGILASRSKEIRVITNEDLAINQELCGLKGSLTKVEKCVPMANSIKRKEENISLQQYSGILQTLEQDSTKITNKDSNVLAETILMEPNNRKTVMVLCEFVEDNICEESIEVLNQACELAQKLATNLSVITINKYSKTKKDWFSAYGVTRAYPLNVDNMQAASYRSLAEAVLMAAAKEEPQILLMAGTVLGRGVAPYVAAKLKSGLTADCIELDIQVDTGYLIQTRPAFGGQLCAVILAKDSSVQMATTKPNTYGKQYVVKGINTGIVEDYQDLVIQQCEAEKIEKEQIRFNQKVIIGVGKGIGSKEKCEMVKEYCKSKGYGFCITREVVDSGWGNYQYQVGLTGKIIAPDIYIALGISGASEHKVGIQRSKTIIAVNIKEKEAMMREADYYIVEDVNRFLEQFIAV</sequence>
<dbReference type="PANTHER" id="PTHR21294:SF17">
    <property type="entry name" value="PROTEIN FIXA"/>
    <property type="match status" value="1"/>
</dbReference>
<dbReference type="GO" id="GO:0009055">
    <property type="term" value="F:electron transfer activity"/>
    <property type="evidence" value="ECO:0007669"/>
    <property type="project" value="InterPro"/>
</dbReference>
<protein>
    <recommendedName>
        <fullName evidence="1">Electron transfer flavoprotein small subunit</fullName>
    </recommendedName>
</protein>
<dbReference type="AlphaFoldDB" id="A0A1I6HSJ7"/>
<dbReference type="Proteomes" id="UP000199659">
    <property type="component" value="Unassembled WGS sequence"/>
</dbReference>
<dbReference type="InterPro" id="IPR014730">
    <property type="entry name" value="ETF_a/b_N"/>
</dbReference>
<feature type="domain" description="Electron transfer flavoprotein alpha/beta-subunit N-terminal" evidence="2">
    <location>
        <begin position="281"/>
        <end position="465"/>
    </location>
</feature>
<dbReference type="STRING" id="37658.SAMN05661086_00245"/>
<accession>A0A1I6HSJ7</accession>
<dbReference type="CDD" id="cd01714">
    <property type="entry name" value="ETF_beta"/>
    <property type="match status" value="1"/>
</dbReference>
<dbReference type="OrthoDB" id="9770286at2"/>
<dbReference type="RefSeq" id="WP_092558866.1">
    <property type="nucleotide sequence ID" value="NZ_FOYZ01000001.1"/>
</dbReference>
<dbReference type="SUPFAM" id="SSF52467">
    <property type="entry name" value="DHS-like NAD/FAD-binding domain"/>
    <property type="match status" value="1"/>
</dbReference>
<dbReference type="Pfam" id="PF00766">
    <property type="entry name" value="ETF_alpha"/>
    <property type="match status" value="1"/>
</dbReference>
<organism evidence="3 4">
    <name type="scientific">Anaeromicropila populeti</name>
    <dbReference type="NCBI Taxonomy" id="37658"/>
    <lineage>
        <taxon>Bacteria</taxon>
        <taxon>Bacillati</taxon>
        <taxon>Bacillota</taxon>
        <taxon>Clostridia</taxon>
        <taxon>Lachnospirales</taxon>
        <taxon>Lachnospiraceae</taxon>
        <taxon>Anaeromicropila</taxon>
    </lineage>
</organism>
<dbReference type="Pfam" id="PF01012">
    <property type="entry name" value="ETF"/>
    <property type="match status" value="2"/>
</dbReference>
<dbReference type="PANTHER" id="PTHR21294">
    <property type="entry name" value="ELECTRON TRANSFER FLAVOPROTEIN BETA-SUBUNIT"/>
    <property type="match status" value="1"/>
</dbReference>
<dbReference type="InterPro" id="IPR014731">
    <property type="entry name" value="ETF_asu_C"/>
</dbReference>
<dbReference type="SMART" id="SM00893">
    <property type="entry name" value="ETF"/>
    <property type="match status" value="2"/>
</dbReference>
<gene>
    <name evidence="3" type="ORF">SAMN05661086_00245</name>
</gene>
<dbReference type="Gene3D" id="3.40.50.620">
    <property type="entry name" value="HUPs"/>
    <property type="match status" value="2"/>
</dbReference>
<evidence type="ECO:0000313" key="4">
    <source>
        <dbReference type="Proteomes" id="UP000199659"/>
    </source>
</evidence>